<dbReference type="Gene3D" id="1.10.287.730">
    <property type="entry name" value="Helix hairpin bin"/>
    <property type="match status" value="1"/>
</dbReference>
<accession>G0EDT0</accession>
<dbReference type="STRING" id="694429.Pyrfu_0830"/>
<evidence type="ECO:0000313" key="6">
    <source>
        <dbReference type="EMBL" id="AEM38699.1"/>
    </source>
</evidence>
<evidence type="ECO:0000256" key="4">
    <source>
        <dbReference type="ARBA" id="ARBA00022884"/>
    </source>
</evidence>
<keyword evidence="7" id="KW-1185">Reference proteome</keyword>
<dbReference type="GO" id="GO:0030488">
    <property type="term" value="P:tRNA methylation"/>
    <property type="evidence" value="ECO:0007669"/>
    <property type="project" value="TreeGrafter"/>
</dbReference>
<dbReference type="InterPro" id="IPR054728">
    <property type="entry name" value="RsmB-like_ferredoxin"/>
</dbReference>
<dbReference type="InterPro" id="IPR035926">
    <property type="entry name" value="NusB-like_sf"/>
</dbReference>
<dbReference type="Gene3D" id="3.30.70.1170">
    <property type="entry name" value="Sun protein, domain 3"/>
    <property type="match status" value="1"/>
</dbReference>
<dbReference type="InterPro" id="IPR023267">
    <property type="entry name" value="RCMT"/>
</dbReference>
<evidence type="ECO:0000256" key="3">
    <source>
        <dbReference type="ARBA" id="ARBA00022691"/>
    </source>
</evidence>
<keyword evidence="4" id="KW-0694">RNA-binding</keyword>
<organism evidence="6 7">
    <name type="scientific">Pyrolobus fumarii (strain DSM 11204 / 1A)</name>
    <dbReference type="NCBI Taxonomy" id="694429"/>
    <lineage>
        <taxon>Archaea</taxon>
        <taxon>Thermoproteota</taxon>
        <taxon>Thermoprotei</taxon>
        <taxon>Desulfurococcales</taxon>
        <taxon>Pyrodictiaceae</taxon>
        <taxon>Pyrolobus</taxon>
    </lineage>
</organism>
<evidence type="ECO:0000259" key="5">
    <source>
        <dbReference type="PROSITE" id="PS51686"/>
    </source>
</evidence>
<dbReference type="Gene3D" id="1.10.940.10">
    <property type="entry name" value="NusB-like"/>
    <property type="match status" value="1"/>
</dbReference>
<dbReference type="PRINTS" id="PR02008">
    <property type="entry name" value="RCMTFAMILY"/>
</dbReference>
<dbReference type="InParanoid" id="G0EDT0"/>
<proteinExistence type="predicted"/>
<dbReference type="GO" id="GO:0003723">
    <property type="term" value="F:RNA binding"/>
    <property type="evidence" value="ECO:0007669"/>
    <property type="project" value="UniProtKB-KW"/>
</dbReference>
<dbReference type="PROSITE" id="PS51686">
    <property type="entry name" value="SAM_MT_RSMB_NOP"/>
    <property type="match status" value="1"/>
</dbReference>
<evidence type="ECO:0000256" key="2">
    <source>
        <dbReference type="ARBA" id="ARBA00022679"/>
    </source>
</evidence>
<dbReference type="KEGG" id="pfm:Pyrfu_0830"/>
<dbReference type="PANTHER" id="PTHR22807">
    <property type="entry name" value="NOP2 YEAST -RELATED NOL1/NOP2/FMU SUN DOMAIN-CONTAINING"/>
    <property type="match status" value="1"/>
</dbReference>
<sequence>MHSMRRRTGRQTRGRREELSFTRDDIEALLEAIVKAELFKPMQVAKREVFRKWGILGTRKDHIFTAIVYKLYALRGTIDRIASKLTGIPLEEFDEDAEMDPWLRAALRLAVYLRLFDAVKDPRLLRAFEEHAPQLLRERISSEAERVLRELWSKLEGFEWRPESPDEELEYKYRVSAWLISRIRRILGNETEEFLKAINEQPWLGFRVNTLKASVEDVLEELRKLGLKVRVSPYVPTVIKYKGTVNYDQLHLLKEGKIIPQDDSSALAAIILDPKPGERIIDLTAAPGGKTIHLAELSRVQAEIVALDVFHDRMLRLVEMAKRTGTAAAIHPVLMDARMAPNAFGEEVFDKALVDPSCSSTGVLGKHPDARWRLNEKRLCQLVSQQEEILEAAIRLVKPGGRILYTVCSILPEEGEEIIKKVLNKYSNCLRLVPLQGPFDPSPLLPGTMRAWPHRHGTSGFFYALLEKTRSLKECKD</sequence>
<dbReference type="Pfam" id="PF22458">
    <property type="entry name" value="RsmF-B_ferredox"/>
    <property type="match status" value="1"/>
</dbReference>
<dbReference type="InterPro" id="IPR029063">
    <property type="entry name" value="SAM-dependent_MTases_sf"/>
</dbReference>
<keyword evidence="3" id="KW-0949">S-adenosyl-L-methionine</keyword>
<evidence type="ECO:0000313" key="7">
    <source>
        <dbReference type="Proteomes" id="UP000001037"/>
    </source>
</evidence>
<dbReference type="PANTHER" id="PTHR22807:SF74">
    <property type="entry name" value="TRNA (CYTOSINE(48)-C(5))-METHYLTRANSFERASE"/>
    <property type="match status" value="1"/>
</dbReference>
<dbReference type="Proteomes" id="UP000001037">
    <property type="component" value="Chromosome"/>
</dbReference>
<dbReference type="CDD" id="cd02440">
    <property type="entry name" value="AdoMet_MTases"/>
    <property type="match status" value="1"/>
</dbReference>
<dbReference type="AlphaFoldDB" id="G0EDT0"/>
<keyword evidence="2" id="KW-0808">Transferase</keyword>
<protein>
    <submittedName>
        <fullName evidence="6">Fmu (Sun) domain protein</fullName>
    </submittedName>
</protein>
<dbReference type="GO" id="GO:0016428">
    <property type="term" value="F:tRNA (cytidine-5-)-methyltransferase activity"/>
    <property type="evidence" value="ECO:0007669"/>
    <property type="project" value="TreeGrafter"/>
</dbReference>
<dbReference type="SUPFAM" id="SSF53335">
    <property type="entry name" value="S-adenosyl-L-methionine-dependent methyltransferases"/>
    <property type="match status" value="1"/>
</dbReference>
<keyword evidence="1" id="KW-0489">Methyltransferase</keyword>
<evidence type="ECO:0000256" key="1">
    <source>
        <dbReference type="ARBA" id="ARBA00022603"/>
    </source>
</evidence>
<dbReference type="eggNOG" id="arCOG00974">
    <property type="taxonomic scope" value="Archaea"/>
</dbReference>
<reference evidence="6 7" key="1">
    <citation type="journal article" date="2011" name="Stand. Genomic Sci.">
        <title>Complete genome sequence of the hyperthermophilic chemolithoautotroph Pyrolobus fumarii type strain (1A).</title>
        <authorList>
            <person name="Anderson I."/>
            <person name="Goker M."/>
            <person name="Nolan M."/>
            <person name="Lucas S."/>
            <person name="Hammon N."/>
            <person name="Deshpande S."/>
            <person name="Cheng J.F."/>
            <person name="Tapia R."/>
            <person name="Han C."/>
            <person name="Goodwin L."/>
            <person name="Pitluck S."/>
            <person name="Huntemann M."/>
            <person name="Liolios K."/>
            <person name="Ivanova N."/>
            <person name="Pagani I."/>
            <person name="Mavromatis K."/>
            <person name="Ovchinikova G."/>
            <person name="Pati A."/>
            <person name="Chen A."/>
            <person name="Palaniappan K."/>
            <person name="Land M."/>
            <person name="Hauser L."/>
            <person name="Brambilla E.M."/>
            <person name="Huber H."/>
            <person name="Yasawong M."/>
            <person name="Rohde M."/>
            <person name="Spring S."/>
            <person name="Abt B."/>
            <person name="Sikorski J."/>
            <person name="Wirth R."/>
            <person name="Detter J.C."/>
            <person name="Woyke T."/>
            <person name="Bristow J."/>
            <person name="Eisen J.A."/>
            <person name="Markowitz V."/>
            <person name="Hugenholtz P."/>
            <person name="Kyrpides N.C."/>
            <person name="Klenk H.P."/>
            <person name="Lapidus A."/>
        </authorList>
    </citation>
    <scope>NUCLEOTIDE SEQUENCE [LARGE SCALE GENOMIC DNA]</scope>
    <source>
        <strain evidence="7">DSM 11204 / 1A</strain>
    </source>
</reference>
<feature type="domain" description="SAM-dependent MTase RsmB/NOP-type" evidence="5">
    <location>
        <begin position="194"/>
        <end position="469"/>
    </location>
</feature>
<dbReference type="EMBL" id="CP002838">
    <property type="protein sequence ID" value="AEM38699.1"/>
    <property type="molecule type" value="Genomic_DNA"/>
</dbReference>
<dbReference type="InterPro" id="IPR049560">
    <property type="entry name" value="MeTrfase_RsmB-F_NOP2_cat"/>
</dbReference>
<dbReference type="Pfam" id="PF01189">
    <property type="entry name" value="Methyltr_RsmB-F"/>
    <property type="match status" value="1"/>
</dbReference>
<name>G0EDT0_PYRF1</name>
<dbReference type="HOGENOM" id="CLU_005316_0_1_2"/>
<dbReference type="InterPro" id="IPR001678">
    <property type="entry name" value="MeTrfase_RsmB-F_NOP2_dom"/>
</dbReference>
<gene>
    <name evidence="6" type="ordered locus">Pyrfu_0830</name>
</gene>
<dbReference type="Gene3D" id="3.40.50.150">
    <property type="entry name" value="Vaccinia Virus protein VP39"/>
    <property type="match status" value="1"/>
</dbReference>